<evidence type="ECO:0000313" key="1">
    <source>
        <dbReference type="EMBL" id="PVZ14752.1"/>
    </source>
</evidence>
<name>A0A2U1FRL1_9PSEU</name>
<evidence type="ECO:0000313" key="2">
    <source>
        <dbReference type="Proteomes" id="UP000245639"/>
    </source>
</evidence>
<dbReference type="Proteomes" id="UP000245639">
    <property type="component" value="Unassembled WGS sequence"/>
</dbReference>
<comment type="caution">
    <text evidence="1">The sequence shown here is derived from an EMBL/GenBank/DDBJ whole genome shotgun (WGS) entry which is preliminary data.</text>
</comment>
<dbReference type="AlphaFoldDB" id="A0A2U1FRL1"/>
<organism evidence="1 2">
    <name type="scientific">Actinomycetospora cinnamomea</name>
    <dbReference type="NCBI Taxonomy" id="663609"/>
    <lineage>
        <taxon>Bacteria</taxon>
        <taxon>Bacillati</taxon>
        <taxon>Actinomycetota</taxon>
        <taxon>Actinomycetes</taxon>
        <taxon>Pseudonocardiales</taxon>
        <taxon>Pseudonocardiaceae</taxon>
        <taxon>Actinomycetospora</taxon>
    </lineage>
</organism>
<keyword evidence="2" id="KW-1185">Reference proteome</keyword>
<proteinExistence type="predicted"/>
<protein>
    <submittedName>
        <fullName evidence="1">Uncharacterized protein</fullName>
    </submittedName>
</protein>
<reference evidence="1 2" key="1">
    <citation type="submission" date="2018-04" db="EMBL/GenBank/DDBJ databases">
        <title>Genomic Encyclopedia of Type Strains, Phase IV (KMG-IV): sequencing the most valuable type-strain genomes for metagenomic binning, comparative biology and taxonomic classification.</title>
        <authorList>
            <person name="Goeker M."/>
        </authorList>
    </citation>
    <scope>NUCLEOTIDE SEQUENCE [LARGE SCALE GENOMIC DNA]</scope>
    <source>
        <strain evidence="1 2">DSM 45771</strain>
    </source>
</reference>
<gene>
    <name evidence="1" type="ORF">C8D89_101619</name>
</gene>
<accession>A0A2U1FRL1</accession>
<sequence length="50" mass="5136">MTEGSPAAPYARGHGEWWVRASVGVAFRVAPGLRVEVVLGVDLGVDAAGT</sequence>
<dbReference type="EMBL" id="QEKW01000001">
    <property type="protein sequence ID" value="PVZ14752.1"/>
    <property type="molecule type" value="Genomic_DNA"/>
</dbReference>